<gene>
    <name evidence="3" type="ORF">CDL12_12953</name>
</gene>
<evidence type="ECO:0000313" key="3">
    <source>
        <dbReference type="EMBL" id="PIN14418.1"/>
    </source>
</evidence>
<dbReference type="GO" id="GO:0004857">
    <property type="term" value="F:enzyme inhibitor activity"/>
    <property type="evidence" value="ECO:0007669"/>
    <property type="project" value="InterPro"/>
</dbReference>
<sequence>MLKTKTLDSQNENNLTISSKETLLLHHNVQTKNKNLKNILFITFLILIILTVTYTTLISMSKTKKPKPVDLYLSSSSQYYCHLAYYPELCYNSMTSTINTSILPTDPTPIFTTAIQVAINQLNNFTFSKTEDSLRLSECRIWVHDSLSRLNKSLRMIIDSNIHSLTYDEMDNMKASILSAVSNASECLWTLEKIGAMGVAEVKKGVEKAMDYMVNSVGLLSGREAILNDFYNP</sequence>
<keyword evidence="1" id="KW-0472">Membrane</keyword>
<evidence type="ECO:0000313" key="4">
    <source>
        <dbReference type="Proteomes" id="UP000231279"/>
    </source>
</evidence>
<name>A0A2G9HA84_9LAMI</name>
<dbReference type="EMBL" id="NKXS01002285">
    <property type="protein sequence ID" value="PIN14418.1"/>
    <property type="molecule type" value="Genomic_DNA"/>
</dbReference>
<evidence type="ECO:0000259" key="2">
    <source>
        <dbReference type="SMART" id="SM00856"/>
    </source>
</evidence>
<keyword evidence="4" id="KW-1185">Reference proteome</keyword>
<feature type="domain" description="Pectinesterase inhibitor" evidence="2">
    <location>
        <begin position="72"/>
        <end position="213"/>
    </location>
</feature>
<dbReference type="Proteomes" id="UP000231279">
    <property type="component" value="Unassembled WGS sequence"/>
</dbReference>
<dbReference type="InterPro" id="IPR035513">
    <property type="entry name" value="Invertase/methylesterase_inhib"/>
</dbReference>
<keyword evidence="1" id="KW-1133">Transmembrane helix</keyword>
<dbReference type="SUPFAM" id="SSF101148">
    <property type="entry name" value="Plant invertase/pectin methylesterase inhibitor"/>
    <property type="match status" value="1"/>
</dbReference>
<proteinExistence type="predicted"/>
<reference evidence="4" key="1">
    <citation type="journal article" date="2018" name="Gigascience">
        <title>Genome assembly of the Pink Ipe (Handroanthus impetiginosus, Bignoniaceae), a highly valued, ecologically keystone Neotropical timber forest tree.</title>
        <authorList>
            <person name="Silva-Junior O.B."/>
            <person name="Grattapaglia D."/>
            <person name="Novaes E."/>
            <person name="Collevatti R.G."/>
        </authorList>
    </citation>
    <scope>NUCLEOTIDE SEQUENCE [LARGE SCALE GENOMIC DNA]</scope>
    <source>
        <strain evidence="4">cv. UFG-1</strain>
    </source>
</reference>
<dbReference type="SMART" id="SM00856">
    <property type="entry name" value="PMEI"/>
    <property type="match status" value="1"/>
</dbReference>
<dbReference type="AlphaFoldDB" id="A0A2G9HA84"/>
<feature type="transmembrane region" description="Helical" evidence="1">
    <location>
        <begin position="39"/>
        <end position="57"/>
    </location>
</feature>
<dbReference type="STRING" id="429701.A0A2G9HA84"/>
<organism evidence="3 4">
    <name type="scientific">Handroanthus impetiginosus</name>
    <dbReference type="NCBI Taxonomy" id="429701"/>
    <lineage>
        <taxon>Eukaryota</taxon>
        <taxon>Viridiplantae</taxon>
        <taxon>Streptophyta</taxon>
        <taxon>Embryophyta</taxon>
        <taxon>Tracheophyta</taxon>
        <taxon>Spermatophyta</taxon>
        <taxon>Magnoliopsida</taxon>
        <taxon>eudicotyledons</taxon>
        <taxon>Gunneridae</taxon>
        <taxon>Pentapetalae</taxon>
        <taxon>asterids</taxon>
        <taxon>lamiids</taxon>
        <taxon>Lamiales</taxon>
        <taxon>Bignoniaceae</taxon>
        <taxon>Crescentiina</taxon>
        <taxon>Tabebuia alliance</taxon>
        <taxon>Handroanthus</taxon>
    </lineage>
</organism>
<dbReference type="Pfam" id="PF04043">
    <property type="entry name" value="PMEI"/>
    <property type="match status" value="1"/>
</dbReference>
<keyword evidence="1" id="KW-0812">Transmembrane</keyword>
<comment type="caution">
    <text evidence="3">The sequence shown here is derived from an EMBL/GenBank/DDBJ whole genome shotgun (WGS) entry which is preliminary data.</text>
</comment>
<dbReference type="OrthoDB" id="912631at2759"/>
<accession>A0A2G9HA84</accession>
<protein>
    <recommendedName>
        <fullName evidence="2">Pectinesterase inhibitor domain-containing protein</fullName>
    </recommendedName>
</protein>
<dbReference type="Gene3D" id="1.20.140.40">
    <property type="entry name" value="Invertase/pectin methylesterase inhibitor family protein"/>
    <property type="match status" value="1"/>
</dbReference>
<evidence type="ECO:0000256" key="1">
    <source>
        <dbReference type="SAM" id="Phobius"/>
    </source>
</evidence>
<dbReference type="InterPro" id="IPR006501">
    <property type="entry name" value="Pectinesterase_inhib_dom"/>
</dbReference>